<sequence length="2952" mass="333669">MKAVILLLVIASALAVPVYKPERQKNEKPGRISKPTQCTDDIRFREGQRYEYKYQGEAVSGIVGTSEQRSGLKVACSVVIEVPAECELIMTTPECVLREADQTRGALKFRRTRNSEKFSRLMAKYPVYFQMNNGKVETVVSYENEPLAIVNIKKGILSSLQLQNVEPEPMEQTLEERDVHGVCPSVYTVESQKRGKVFTVSVLKDLTRCTKPQKTSMQGSPLAILKNLTLAADYLLNSTQRCRFDLDGKKQIKGSSCAEVHTYRPFSYNSSRAGAQTNVTQEIGLDKVTRLNSRRYEVSLANRKVIDIVYEFEEFQVPSNKSAVGALEALYRLSNATINETSLEAPRAFADFVSALRVLDNQTLSQVLPEMLASKASDQVMQALPQCGTRPCFSAIRQLVTSGFLPKAVAETAVYAMAFLPYPNVDAINETLRVAQYNKSRPAILALSSLVYRYTQNNMTEPFPQPVVEAIEYLRSMIGFDCTPLTNKAFNPVVSAEEQEQILLALKAVGNVGQAVQVLDKTERRQRLRLVPTLERCIKNQQVPRNITLAAIQAFRRMEIDQEIRQLMLDIVRAKTETKQEDSEKRIAAYLVLMKNATQREIRKVVKVVMSEPIKQVRSFIASHLRNILTTEEPTLQELKQTLEQVLREERVTLPEPEDFRKYSRSYEVSKAVPLPFLQDPVAAQLQSDVVMDPVSYMPRSALTRMTINVLGQSIDLFEAGIEAQGMEHTMEALFGPSGYFPNQALKKMLSPIPYGDKVLKMFGMDNKAKPKFETRQTLDRKIVDGLKKLSEDVKFRKDDLLASSYLRLLGTEVSFMSTEDLKATIATALDAYTNNKNMMKLLDPLAEGIERNFTSSYKFLEASTCIPTAMGIPLNVSANGTATTKLTVGGKFDVKRMFYAPRSAVVAGYLRPSASVEMAARMIISLPEFSECGIQANATVHTATQLAGNITLKEGELKFNIEAPKDIVPIFNMSYQQFLVRPDAIEYIRPVEQDRAVLVNCTPSVLGQKVCLSLSYSNASYVPLAPYFPMTGDCSFNITLVPTDEIQAFSAAIKYDQEREPIRRLRLPKEKRDPRNYIVTDLFRMEVAAPGKSAKRNITSLLQVFRNQTLMQWNLTIPDIYNFTAYLGFQNETVPQVYNGYAVSLNLTYREHKNASFVMRYRNDTNQHTTQTTFNIPELWFHVSNNMSLFWNPWTSLTQFDARSNSSVRLWTARADHNMTLVNAEDIFRSGFNSSAEIDLTPLRTIVPQIIKNITRQLPRQVQQIRAVRDVPYLNETLLLANQTVSLFNQTIWNTTYMLMNMSRPYVQVALPMVQRVYPTVLNTTVPYTNWTVANITEFITNATGQVNITEVYQNFTQLAIELSQNVTKYAYQYYNQSALYGQDYLQQYYVRLPQLLTRHRTNVSGEVQYLKSQGVLLEVRIPTVRNVTDLMLNYTSLLTNYTAEFIANYTPVVLPNITLPNITFPNITLPQIPGYFNTPNFTVPYLQWYVPKINVTVPTLNVTLYTEMAMNVTNKTLQYGIQYVTPYVESYIPSQFIANCYAALTPMEVIRIPAFGELRGLFNLSMPLYNTSTVLSLRNETGMIAEVKSVANSTFDFYNYTLQATGNTSLCLMTRRLNVSSTFNFTHPLVRCNATHNSSVALWDRLNVTTRTFAELNTTFPQTRMNLTHAGNYSFWLTSMNITNNFTAAANLSSLAIARVQHNCTYFADLTSINATTNFTFKAQVENITKTRFYHYANVSSCLYTGLNATHNLTAFLNVSRLVQARVSHAVNFSGDYLSSNLTHNLTMAGNASLWSYPIAQAELRHTLNTSTNWTNANTTSNFRGFVNVSMGAHARIENNMTVRACLRTFNYTTDTAVYCNSSYPEMHLNLTHNFTHNVDHWQSWNTTMNTTAFFRLNETRVPLIWVNVTVPALYANLTHNITANLTRQSQNITMNITAQAQQLRLTHNSSLCNTDLSSWVIHNTSVVANLTWINVTVPFYNTSVWELIGLQNVSSPRQLQYLNISGVANYTKSQENYTLPIPLLANLSTPNITIPVGLRTPAFNICIPFTGYNITVPSIQVIPEYIYVPYLLNVTMPRSIPAFTVPMNISIPSPGNLTYSLNASSPILNMTYGFNCTHARPQYNRTVLGFSALGQANSTIEYFNYTYAQRTNTSLEWNLTRPWESKINATFFTNLTHPMYYWRQNSSIQAAFLSVNITSNTSAGIEIEPYPNWYLPLRLVNISTPVIKTNMTHNASLTFYQPLRLALPTVNVSSNQSVFLRVPPMNFTMPYINVTTPKFYVKHNSSFVANCQNINVTSNQTLLFKVRPSNLSLPFLNVSSPDICAFHNSSVSLKVPILRLATPSLNVTVNQTVYGRLPRANISMPFLNITTVEIEAEHNSLVNVSTPECCLLGFYDLAYLNKFIRPTVNITANQTFTAIMPSCNASMPYMNISTPSFEVRHNSTVLVNEWSVNVTSNSSALVRVPRNNITFPVLQFNISTPEMLANVTHNATAFVSLMNTTLFWNLTAQADRVQLNHTARLESCFCTSVKISTNTSARCEIPSINITVPYTGFNFSTPAFLTNMTHNVSADIAWERQNVTWNVTANVNSTCFAQNVSIVNDWQRIEAVHNTSVGANLTFLDFRIPYVNVSIWNITGMNRTTSYRQLQYLNISGVWRYDFGKITWMKIEIPKIRTPKIQIPDLEKIQLPQIPDFTPLLSYMNVTTPEITIPFINYTVPAIRLGMNTSIPVFRIPLINYTTPSINVSLTTLNISEWTIPCTNLTVPEMRLTLPLELLPNITLPRIPTMEEVQQYLPFQIPKMPKVIPSYKLNLPRKVHLPIPAMGNFSVSGQLRSPVYNTSAGVELRNETSIIGRFNYTVNSTLEFLNFTTKAEANLTVPYYNEVITGLSFNYSHQWGALQRHAQRLHRRRLGEAERHLQPHLLVRDARAEAAPGPEPDRAQQQDSLRDLC</sequence>
<dbReference type="GO" id="GO:0034362">
    <property type="term" value="C:low-density lipoprotein particle"/>
    <property type="evidence" value="ECO:0007669"/>
    <property type="project" value="UniProtKB-KW"/>
</dbReference>
<gene>
    <name evidence="24" type="primary">LOC109469506</name>
</gene>
<reference evidence="24" key="1">
    <citation type="submission" date="2025-08" db="UniProtKB">
        <authorList>
            <consortium name="RefSeq"/>
        </authorList>
    </citation>
    <scope>IDENTIFICATION</scope>
    <source>
        <tissue evidence="24">Gonad</tissue>
    </source>
</reference>
<dbReference type="GO" id="GO:0008201">
    <property type="term" value="F:heparin binding"/>
    <property type="evidence" value="ECO:0007669"/>
    <property type="project" value="UniProtKB-KW"/>
</dbReference>
<evidence type="ECO:0000256" key="16">
    <source>
        <dbReference type="ARBA" id="ARBA00023180"/>
    </source>
</evidence>
<dbReference type="Gene3D" id="2.30.230.10">
    <property type="entry name" value="Lipovitellin, beta-sheet shell regions, chain A"/>
    <property type="match status" value="1"/>
</dbReference>
<evidence type="ECO:0000259" key="22">
    <source>
        <dbReference type="PROSITE" id="PS51211"/>
    </source>
</evidence>
<evidence type="ECO:0000256" key="5">
    <source>
        <dbReference type="ARBA" id="ARBA00022490"/>
    </source>
</evidence>
<evidence type="ECO:0000256" key="18">
    <source>
        <dbReference type="ARBA" id="ARBA00023313"/>
    </source>
</evidence>
<dbReference type="GO" id="GO:0008203">
    <property type="term" value="P:cholesterol metabolic process"/>
    <property type="evidence" value="ECO:0007669"/>
    <property type="project" value="UniProtKB-KW"/>
</dbReference>
<keyword evidence="7" id="KW-0964">Secreted</keyword>
<keyword evidence="4" id="KW-0813">Transport</keyword>
<keyword evidence="12 21" id="KW-0732">Signal</keyword>
<dbReference type="Proteomes" id="UP000515135">
    <property type="component" value="Unplaced"/>
</dbReference>
<dbReference type="Gene3D" id="2.20.80.10">
    <property type="entry name" value="Lipovitellin-phosvitin complex, chain A, domain 4"/>
    <property type="match status" value="1"/>
</dbReference>
<evidence type="ECO:0000256" key="13">
    <source>
        <dbReference type="ARBA" id="ARBA00023055"/>
    </source>
</evidence>
<keyword evidence="10" id="KW-0551">Lipid droplet</keyword>
<keyword evidence="6" id="KW-0162">Chylomicron</keyword>
<keyword evidence="16" id="KW-0325">Glycoprotein</keyword>
<evidence type="ECO:0000256" key="7">
    <source>
        <dbReference type="ARBA" id="ARBA00022525"/>
    </source>
</evidence>
<keyword evidence="8" id="KW-0153">Cholesterol metabolism</keyword>
<feature type="signal peptide" evidence="21">
    <location>
        <begin position="1"/>
        <end position="15"/>
    </location>
</feature>
<dbReference type="InterPro" id="IPR001747">
    <property type="entry name" value="Vitellogenin_N"/>
</dbReference>
<dbReference type="GeneID" id="109469506"/>
<evidence type="ECO:0000256" key="10">
    <source>
        <dbReference type="ARBA" id="ARBA00022677"/>
    </source>
</evidence>
<feature type="chain" id="PRO_5028342366" evidence="21">
    <location>
        <begin position="16"/>
        <end position="2952"/>
    </location>
</feature>
<dbReference type="PANTHER" id="PTHR13769">
    <property type="entry name" value="APOLIPOPROTEIN B"/>
    <property type="match status" value="1"/>
</dbReference>
<evidence type="ECO:0000256" key="20">
    <source>
        <dbReference type="SAM" id="MobiDB-lite"/>
    </source>
</evidence>
<keyword evidence="14" id="KW-0443">Lipid metabolism</keyword>
<proteinExistence type="predicted"/>
<protein>
    <submittedName>
        <fullName evidence="24">Uncharacterized protein LOC109469506 isoform X1</fullName>
    </submittedName>
</protein>
<dbReference type="GO" id="GO:0034361">
    <property type="term" value="C:very-low-density lipoprotein particle"/>
    <property type="evidence" value="ECO:0007669"/>
    <property type="project" value="UniProtKB-KW"/>
</dbReference>
<keyword evidence="19" id="KW-1015">Disulfide bond</keyword>
<dbReference type="InterPro" id="IPR009454">
    <property type="entry name" value="Lipid_transpt_open_b-sht"/>
</dbReference>
<accession>A0A6P4YPI7</accession>
<keyword evidence="13" id="KW-0445">Lipid transport</keyword>
<dbReference type="InterPro" id="IPR011030">
    <property type="entry name" value="Lipovitellin_superhlx_dom"/>
</dbReference>
<evidence type="ECO:0000313" key="24">
    <source>
        <dbReference type="RefSeq" id="XP_019623589.1"/>
    </source>
</evidence>
<dbReference type="InterPro" id="IPR052418">
    <property type="entry name" value="Apolipoprotein_B"/>
</dbReference>
<evidence type="ECO:0000256" key="8">
    <source>
        <dbReference type="ARBA" id="ARBA00022548"/>
    </source>
</evidence>
<evidence type="ECO:0000256" key="21">
    <source>
        <dbReference type="SAM" id="SignalP"/>
    </source>
</evidence>
<evidence type="ECO:0000313" key="23">
    <source>
        <dbReference type="Proteomes" id="UP000515135"/>
    </source>
</evidence>
<dbReference type="Pfam" id="PF01347">
    <property type="entry name" value="Vitellogenin_N"/>
    <property type="match status" value="1"/>
</dbReference>
<dbReference type="InterPro" id="IPR015816">
    <property type="entry name" value="Vitellinogen_b-sht_N"/>
</dbReference>
<evidence type="ECO:0000256" key="14">
    <source>
        <dbReference type="ARBA" id="ARBA00023098"/>
    </source>
</evidence>
<keyword evidence="15" id="KW-1207">Sterol metabolism</keyword>
<name>A0A6P4YPI7_BRABE</name>
<dbReference type="InterPro" id="IPR015817">
    <property type="entry name" value="Vitellinogen_open_b-sht_sub1"/>
</dbReference>
<evidence type="ECO:0000256" key="1">
    <source>
        <dbReference type="ARBA" id="ARBA00004496"/>
    </source>
</evidence>
<dbReference type="SMART" id="SM00638">
    <property type="entry name" value="LPD_N"/>
    <property type="match status" value="1"/>
</dbReference>
<dbReference type="OrthoDB" id="6484170at2759"/>
<evidence type="ECO:0000256" key="12">
    <source>
        <dbReference type="ARBA" id="ARBA00022729"/>
    </source>
</evidence>
<organism evidence="23 24">
    <name type="scientific">Branchiostoma belcheri</name>
    <name type="common">Amphioxus</name>
    <dbReference type="NCBI Taxonomy" id="7741"/>
    <lineage>
        <taxon>Eukaryota</taxon>
        <taxon>Metazoa</taxon>
        <taxon>Chordata</taxon>
        <taxon>Cephalochordata</taxon>
        <taxon>Leptocardii</taxon>
        <taxon>Amphioxiformes</taxon>
        <taxon>Branchiostomatidae</taxon>
        <taxon>Branchiostoma</taxon>
    </lineage>
</organism>
<dbReference type="InterPro" id="IPR015819">
    <property type="entry name" value="Lipid_transp_b-sht_shell"/>
</dbReference>
<dbReference type="SUPFAM" id="SSF48431">
    <property type="entry name" value="Lipovitellin-phosvitin complex, superhelical domain"/>
    <property type="match status" value="1"/>
</dbReference>
<evidence type="ECO:0000256" key="17">
    <source>
        <dbReference type="ARBA" id="ARBA00023221"/>
    </source>
</evidence>
<evidence type="ECO:0000256" key="2">
    <source>
        <dbReference type="ARBA" id="ARBA00004502"/>
    </source>
</evidence>
<dbReference type="InterPro" id="IPR015255">
    <property type="entry name" value="Vitellinogen_open_b-sht"/>
</dbReference>
<dbReference type="Pfam" id="PF09172">
    <property type="entry name" value="Vit_open_b-sht"/>
    <property type="match status" value="1"/>
</dbReference>
<dbReference type="PROSITE" id="PS51211">
    <property type="entry name" value="VITELLOGENIN"/>
    <property type="match status" value="1"/>
</dbReference>
<evidence type="ECO:0000256" key="4">
    <source>
        <dbReference type="ARBA" id="ARBA00022448"/>
    </source>
</evidence>
<evidence type="ECO:0000256" key="3">
    <source>
        <dbReference type="ARBA" id="ARBA00004613"/>
    </source>
</evidence>
<keyword evidence="17" id="KW-0753">Steroid metabolism</keyword>
<dbReference type="SUPFAM" id="SSF56968">
    <property type="entry name" value="Lipovitellin-phosvitin complex, beta-sheet shell regions"/>
    <property type="match status" value="2"/>
</dbReference>
<dbReference type="GO" id="GO:0005737">
    <property type="term" value="C:cytoplasm"/>
    <property type="evidence" value="ECO:0007669"/>
    <property type="project" value="UniProtKB-SubCell"/>
</dbReference>
<feature type="disulfide bond" evidence="19">
    <location>
        <begin position="183"/>
        <end position="209"/>
    </location>
</feature>
<dbReference type="SMART" id="SM01169">
    <property type="entry name" value="DUF1943"/>
    <property type="match status" value="1"/>
</dbReference>
<keyword evidence="18" id="KW-0850">VLDL</keyword>
<comment type="caution">
    <text evidence="19">Lacks conserved residue(s) required for the propagation of feature annotation.</text>
</comment>
<keyword evidence="9" id="KW-0358">Heparin-binding</keyword>
<dbReference type="Gene3D" id="1.25.10.20">
    <property type="entry name" value="Vitellinogen, superhelical"/>
    <property type="match status" value="1"/>
</dbReference>
<evidence type="ECO:0000256" key="19">
    <source>
        <dbReference type="PROSITE-ProRule" id="PRU00557"/>
    </source>
</evidence>
<dbReference type="Gene3D" id="2.20.50.20">
    <property type="entry name" value="Lipovitellin. Chain A, domain 3"/>
    <property type="match status" value="1"/>
</dbReference>
<keyword evidence="23" id="KW-1185">Reference proteome</keyword>
<evidence type="ECO:0000256" key="9">
    <source>
        <dbReference type="ARBA" id="ARBA00022674"/>
    </source>
</evidence>
<dbReference type="GO" id="GO:0005319">
    <property type="term" value="F:lipid transporter activity"/>
    <property type="evidence" value="ECO:0007669"/>
    <property type="project" value="InterPro"/>
</dbReference>
<evidence type="ECO:0000256" key="6">
    <source>
        <dbReference type="ARBA" id="ARBA00022513"/>
    </source>
</evidence>
<dbReference type="Pfam" id="PF06448">
    <property type="entry name" value="DUF1081"/>
    <property type="match status" value="1"/>
</dbReference>
<feature type="compositionally biased region" description="Basic and acidic residues" evidence="20">
    <location>
        <begin position="2938"/>
        <end position="2952"/>
    </location>
</feature>
<dbReference type="RefSeq" id="XP_019623589.1">
    <property type="nucleotide sequence ID" value="XM_019768030.1"/>
</dbReference>
<dbReference type="PANTHER" id="PTHR13769:SF1">
    <property type="entry name" value="APOLIPOPROTEIN B-100"/>
    <property type="match status" value="1"/>
</dbReference>
<dbReference type="KEGG" id="bbel:109469506"/>
<feature type="region of interest" description="Disordered" evidence="20">
    <location>
        <begin position="2924"/>
        <end position="2952"/>
    </location>
</feature>
<comment type="subcellular location">
    <subcellularLocation>
        <location evidence="1">Cytoplasm</location>
    </subcellularLocation>
    <subcellularLocation>
        <location evidence="2">Lipid droplet</location>
    </subcellularLocation>
    <subcellularLocation>
        <location evidence="3">Secreted</location>
    </subcellularLocation>
</comment>
<evidence type="ECO:0000256" key="15">
    <source>
        <dbReference type="ARBA" id="ARBA00023166"/>
    </source>
</evidence>
<feature type="domain" description="Vitellogenin" evidence="22">
    <location>
        <begin position="44"/>
        <end position="702"/>
    </location>
</feature>
<dbReference type="GO" id="GO:0005811">
    <property type="term" value="C:lipid droplet"/>
    <property type="evidence" value="ECO:0007669"/>
    <property type="project" value="UniProtKB-SubCell"/>
</dbReference>
<keyword evidence="5" id="KW-0963">Cytoplasm</keyword>
<dbReference type="GO" id="GO:0042627">
    <property type="term" value="C:chylomicron"/>
    <property type="evidence" value="ECO:0007669"/>
    <property type="project" value="UniProtKB-KW"/>
</dbReference>
<evidence type="ECO:0000256" key="11">
    <source>
        <dbReference type="ARBA" id="ARBA00022710"/>
    </source>
</evidence>
<keyword evidence="11" id="KW-0427">LDL</keyword>